<dbReference type="InterPro" id="IPR006342">
    <property type="entry name" value="FkbM_mtfrase"/>
</dbReference>
<evidence type="ECO:0000313" key="2">
    <source>
        <dbReference type="EMBL" id="AUI68937.1"/>
    </source>
</evidence>
<dbReference type="Proteomes" id="UP000234271">
    <property type="component" value="Chromosome"/>
</dbReference>
<name>A0A2N9YEL3_9GAMM</name>
<dbReference type="SUPFAM" id="SSF53335">
    <property type="entry name" value="S-adenosyl-L-methionine-dependent methyltransferases"/>
    <property type="match status" value="1"/>
</dbReference>
<keyword evidence="3" id="KW-1185">Reference proteome</keyword>
<evidence type="ECO:0000313" key="3">
    <source>
        <dbReference type="Proteomes" id="UP000234271"/>
    </source>
</evidence>
<dbReference type="InterPro" id="IPR029063">
    <property type="entry name" value="SAM-dependent_MTases_sf"/>
</dbReference>
<keyword evidence="2" id="KW-0489">Methyltransferase</keyword>
<evidence type="ECO:0000259" key="1">
    <source>
        <dbReference type="Pfam" id="PF05050"/>
    </source>
</evidence>
<accession>A0A2N9YEL3</accession>
<protein>
    <submittedName>
        <fullName evidence="2">FkbM family methyltransferase</fullName>
    </submittedName>
</protein>
<dbReference type="KEGG" id="blep:AL038_14605"/>
<feature type="domain" description="Methyltransferase FkbM" evidence="1">
    <location>
        <begin position="82"/>
        <end position="221"/>
    </location>
</feature>
<dbReference type="OrthoDB" id="663022at2"/>
<organism evidence="2 3">
    <name type="scientific">Beggiatoa leptomitoformis</name>
    <dbReference type="NCBI Taxonomy" id="288004"/>
    <lineage>
        <taxon>Bacteria</taxon>
        <taxon>Pseudomonadati</taxon>
        <taxon>Pseudomonadota</taxon>
        <taxon>Gammaproteobacteria</taxon>
        <taxon>Thiotrichales</taxon>
        <taxon>Thiotrichaceae</taxon>
        <taxon>Beggiatoa</taxon>
    </lineage>
</organism>
<dbReference type="PANTHER" id="PTHR34203:SF15">
    <property type="entry name" value="SLL1173 PROTEIN"/>
    <property type="match status" value="1"/>
</dbReference>
<dbReference type="Gene3D" id="3.40.50.150">
    <property type="entry name" value="Vaccinia Virus protein VP39"/>
    <property type="match status" value="1"/>
</dbReference>
<gene>
    <name evidence="2" type="ORF">BLE401_09645</name>
</gene>
<dbReference type="RefSeq" id="WP_062154040.1">
    <property type="nucleotide sequence ID" value="NZ_CP012373.2"/>
</dbReference>
<proteinExistence type="predicted"/>
<keyword evidence="2" id="KW-0808">Transferase</keyword>
<dbReference type="GO" id="GO:0032259">
    <property type="term" value="P:methylation"/>
    <property type="evidence" value="ECO:0007669"/>
    <property type="project" value="UniProtKB-KW"/>
</dbReference>
<dbReference type="EMBL" id="CP018889">
    <property type="protein sequence ID" value="AUI68937.1"/>
    <property type="molecule type" value="Genomic_DNA"/>
</dbReference>
<dbReference type="PANTHER" id="PTHR34203">
    <property type="entry name" value="METHYLTRANSFERASE, FKBM FAMILY PROTEIN"/>
    <property type="match status" value="1"/>
</dbReference>
<sequence length="257" mass="29050">MFYFFNRLLITFVEKTNFSKWLFRFFTRILPAPIATVRGVPIQIVIPLNHVGVYDQFKQWESREPETLDWIDQFTADCVFFDVGSSFGTESLYAALKANAPKKIVSFDVDLDASFLLAYNLALNKITRVDQYFLGLSAQTEFIRVSSPTNFACVANRPKYDRIHVNAPAMALDEFISTTQLIPDYVKIDVDGAELAVLSGMRQVLQNPQLKSVLIEVSGETEEPVSDTFIKAGFKKTFVAESSLSGIKTLNLIFTRQ</sequence>
<reference evidence="3" key="1">
    <citation type="submission" date="2016-12" db="EMBL/GenBank/DDBJ databases">
        <title>Complete Genome Sequence of Beggiatoa leptomitiformis D-401.</title>
        <authorList>
            <person name="Fomenkov A."/>
            <person name="Vincze T."/>
            <person name="Grabovich M."/>
            <person name="Anton B.P."/>
            <person name="Dubinina G."/>
            <person name="Orlova M."/>
            <person name="Belousova E."/>
            <person name="Roberts R.J."/>
        </authorList>
    </citation>
    <scope>NUCLEOTIDE SEQUENCE [LARGE SCALE GENOMIC DNA]</scope>
    <source>
        <strain evidence="3">D-401</strain>
    </source>
</reference>
<dbReference type="Pfam" id="PF05050">
    <property type="entry name" value="Methyltransf_21"/>
    <property type="match status" value="1"/>
</dbReference>
<dbReference type="InterPro" id="IPR052514">
    <property type="entry name" value="SAM-dependent_MTase"/>
</dbReference>
<dbReference type="GO" id="GO:0008168">
    <property type="term" value="F:methyltransferase activity"/>
    <property type="evidence" value="ECO:0007669"/>
    <property type="project" value="UniProtKB-KW"/>
</dbReference>
<dbReference type="AlphaFoldDB" id="A0A2N9YEL3"/>
<dbReference type="STRING" id="288004.AL038_14605"/>
<dbReference type="NCBIfam" id="TIGR01444">
    <property type="entry name" value="fkbM_fam"/>
    <property type="match status" value="1"/>
</dbReference>